<evidence type="ECO:0000256" key="6">
    <source>
        <dbReference type="SAM" id="Phobius"/>
    </source>
</evidence>
<evidence type="ECO:0000256" key="3">
    <source>
        <dbReference type="ARBA" id="ARBA00022989"/>
    </source>
</evidence>
<evidence type="ECO:0000313" key="7">
    <source>
        <dbReference type="EMBL" id="KAK7815277.1"/>
    </source>
</evidence>
<feature type="region of interest" description="Disordered" evidence="5">
    <location>
        <begin position="198"/>
        <end position="226"/>
    </location>
</feature>
<feature type="compositionally biased region" description="Polar residues" evidence="5">
    <location>
        <begin position="205"/>
        <end position="226"/>
    </location>
</feature>
<dbReference type="EMBL" id="PKMF04001017">
    <property type="protein sequence ID" value="KAK7815277.1"/>
    <property type="molecule type" value="Genomic_DNA"/>
</dbReference>
<reference evidence="8 9" key="2">
    <citation type="journal article" date="2018" name="Sci. Data">
        <title>The draft genome sequence of cork oak.</title>
        <authorList>
            <person name="Ramos A.M."/>
            <person name="Usie A."/>
            <person name="Barbosa P."/>
            <person name="Barros P.M."/>
            <person name="Capote T."/>
            <person name="Chaves I."/>
            <person name="Simoes F."/>
            <person name="Abreu I."/>
            <person name="Carrasquinho I."/>
            <person name="Faro C."/>
            <person name="Guimaraes J.B."/>
            <person name="Mendonca D."/>
            <person name="Nobrega F."/>
            <person name="Rodrigues L."/>
            <person name="Saibo N.J.M."/>
            <person name="Varela M.C."/>
            <person name="Egas C."/>
            <person name="Matos J."/>
            <person name="Miguel C.M."/>
            <person name="Oliveira M.M."/>
            <person name="Ricardo C.P."/>
            <person name="Goncalves S."/>
        </authorList>
    </citation>
    <scope>NUCLEOTIDE SEQUENCE [LARGE SCALE GENOMIC DNA]</scope>
    <source>
        <strain evidence="9">cv. HL8</strain>
        <strain evidence="8">HL8</strain>
    </source>
</reference>
<accession>A0AAW0KM10</accession>
<organism evidence="8 9">
    <name type="scientific">Quercus suber</name>
    <name type="common">Cork oak</name>
    <dbReference type="NCBI Taxonomy" id="58331"/>
    <lineage>
        <taxon>Eukaryota</taxon>
        <taxon>Viridiplantae</taxon>
        <taxon>Streptophyta</taxon>
        <taxon>Embryophyta</taxon>
        <taxon>Tracheophyta</taxon>
        <taxon>Spermatophyta</taxon>
        <taxon>Magnoliopsida</taxon>
        <taxon>eudicotyledons</taxon>
        <taxon>Gunneridae</taxon>
        <taxon>Pentapetalae</taxon>
        <taxon>rosids</taxon>
        <taxon>fabids</taxon>
        <taxon>Fagales</taxon>
        <taxon>Fagaceae</taxon>
        <taxon>Quercus</taxon>
    </lineage>
</organism>
<keyword evidence="2 6" id="KW-0812">Transmembrane</keyword>
<comment type="subcellular location">
    <subcellularLocation>
        <location evidence="1">Membrane</location>
        <topology evidence="1">Multi-pass membrane protein</topology>
    </subcellularLocation>
</comment>
<feature type="transmembrane region" description="Helical" evidence="6">
    <location>
        <begin position="165"/>
        <end position="186"/>
    </location>
</feature>
<comment type="caution">
    <text evidence="8">The sequence shown here is derived from an EMBL/GenBank/DDBJ whole genome shotgun (WGS) entry which is preliminary data.</text>
</comment>
<evidence type="ECO:0000313" key="9">
    <source>
        <dbReference type="Proteomes" id="UP000237347"/>
    </source>
</evidence>
<evidence type="ECO:0000256" key="5">
    <source>
        <dbReference type="SAM" id="MobiDB-lite"/>
    </source>
</evidence>
<gene>
    <name evidence="8" type="primary">PHT1-11_2</name>
    <name evidence="7" type="synonym">PHT1-11_0</name>
    <name evidence="7" type="ORF">CFP56_001748</name>
    <name evidence="8" type="ORF">CFP56_018079</name>
</gene>
<proteinExistence type="predicted"/>
<keyword evidence="3 6" id="KW-1133">Transmembrane helix</keyword>
<reference evidence="8" key="1">
    <citation type="submission" date="2017-12" db="EMBL/GenBank/DDBJ databases">
        <authorList>
            <person name="Barbosa P."/>
            <person name="Usie A."/>
            <person name="Ramos A.M."/>
        </authorList>
    </citation>
    <scope>NUCLEOTIDE SEQUENCE</scope>
    <source>
        <strain evidence="8">HL8</strain>
        <tissue evidence="8">Leaves</tissue>
    </source>
</reference>
<dbReference type="InterPro" id="IPR036259">
    <property type="entry name" value="MFS_trans_sf"/>
</dbReference>
<dbReference type="AlphaFoldDB" id="A0AAW0KM10"/>
<name>A0AAW0KM10_QUESU</name>
<evidence type="ECO:0000256" key="2">
    <source>
        <dbReference type="ARBA" id="ARBA00022692"/>
    </source>
</evidence>
<dbReference type="EMBL" id="PKMF04000285">
    <property type="protein sequence ID" value="KAK7839381.1"/>
    <property type="molecule type" value="Genomic_DNA"/>
</dbReference>
<keyword evidence="9" id="KW-1185">Reference proteome</keyword>
<sequence length="226" mass="24930">MGRVLDFELQVEPDKLSQFKVANNYTLFSSEFVRRHGKHLIGTTTTTWFLLDIAFYGQNLAQKDIFPTMGLIKKANHVNALEEVFDTSRAMFIMALLGTFPGYWFTFFFANFGPNSTTFVLPAELFPTRLRSSCHALSTASGKAGAMVGAFGVQYFTLDGDVKKIRIAMLLLAFTNMLGFAFTFLVSETKGKSLEEISAEDDLGNDTTQGPAVKRSVSSSTSGTYA</sequence>
<reference evidence="8" key="3">
    <citation type="submission" date="2023-07" db="EMBL/GenBank/DDBJ databases">
        <title>An improved reference 1 genome and first organelle genomes of Quercus suber.</title>
        <authorList>
            <consortium name="Genosuber Consortium"/>
            <person name="Usie A."/>
            <person name="Serra O."/>
            <person name="Barros P."/>
        </authorList>
    </citation>
    <scope>NUCLEOTIDE SEQUENCE</scope>
    <source>
        <strain evidence="8">HL8</strain>
        <tissue evidence="8">Leaves</tissue>
    </source>
</reference>
<protein>
    <submittedName>
        <fullName evidence="8">Inorganic phosphate transporter 1-11</fullName>
    </submittedName>
</protein>
<dbReference type="Pfam" id="PF00083">
    <property type="entry name" value="Sugar_tr"/>
    <property type="match status" value="1"/>
</dbReference>
<dbReference type="InterPro" id="IPR005828">
    <property type="entry name" value="MFS_sugar_transport-like"/>
</dbReference>
<evidence type="ECO:0000256" key="4">
    <source>
        <dbReference type="ARBA" id="ARBA00023136"/>
    </source>
</evidence>
<dbReference type="SUPFAM" id="SSF103473">
    <property type="entry name" value="MFS general substrate transporter"/>
    <property type="match status" value="1"/>
</dbReference>
<dbReference type="PANTHER" id="PTHR24064">
    <property type="entry name" value="SOLUTE CARRIER FAMILY 22 MEMBER"/>
    <property type="match status" value="1"/>
</dbReference>
<feature type="transmembrane region" description="Helical" evidence="6">
    <location>
        <begin position="90"/>
        <end position="112"/>
    </location>
</feature>
<evidence type="ECO:0000256" key="1">
    <source>
        <dbReference type="ARBA" id="ARBA00004141"/>
    </source>
</evidence>
<keyword evidence="4 6" id="KW-0472">Membrane</keyword>
<dbReference type="Gene3D" id="1.20.1250.20">
    <property type="entry name" value="MFS general substrate transporter like domains"/>
    <property type="match status" value="2"/>
</dbReference>
<dbReference type="GO" id="GO:0022857">
    <property type="term" value="F:transmembrane transporter activity"/>
    <property type="evidence" value="ECO:0007669"/>
    <property type="project" value="InterPro"/>
</dbReference>
<dbReference type="GO" id="GO:0016020">
    <property type="term" value="C:membrane"/>
    <property type="evidence" value="ECO:0007669"/>
    <property type="project" value="UniProtKB-SubCell"/>
</dbReference>
<dbReference type="Proteomes" id="UP000237347">
    <property type="component" value="Unassembled WGS sequence"/>
</dbReference>
<evidence type="ECO:0000313" key="8">
    <source>
        <dbReference type="EMBL" id="KAK7839381.1"/>
    </source>
</evidence>